<dbReference type="Proteomes" id="UP001148838">
    <property type="component" value="Unassembled WGS sequence"/>
</dbReference>
<protein>
    <recommendedName>
        <fullName evidence="1">BTB domain-containing protein</fullName>
    </recommendedName>
</protein>
<dbReference type="PANTHER" id="PTHR45774">
    <property type="entry name" value="BTB/POZ DOMAIN-CONTAINING"/>
    <property type="match status" value="1"/>
</dbReference>
<proteinExistence type="predicted"/>
<evidence type="ECO:0000313" key="3">
    <source>
        <dbReference type="Proteomes" id="UP001148838"/>
    </source>
</evidence>
<sequence length="165" mass="18489">NKVSLLMESVLKGSTMEERAQSLLETNIGSDCDFLVGSEENKVLFKANKIFLTKASPVFERMFYGGLQPSYPIEVPDIEPEVFHLMLNTGLIANERHLRNEVEDLIKYIRFLSMSSAEFAEGPGESDLLTTEEKLAILKTIVTNGNIPPPSNICPNWNPRKEAVM</sequence>
<organism evidence="2 3">
    <name type="scientific">Periplaneta americana</name>
    <name type="common">American cockroach</name>
    <name type="synonym">Blatta americana</name>
    <dbReference type="NCBI Taxonomy" id="6978"/>
    <lineage>
        <taxon>Eukaryota</taxon>
        <taxon>Metazoa</taxon>
        <taxon>Ecdysozoa</taxon>
        <taxon>Arthropoda</taxon>
        <taxon>Hexapoda</taxon>
        <taxon>Insecta</taxon>
        <taxon>Pterygota</taxon>
        <taxon>Neoptera</taxon>
        <taxon>Polyneoptera</taxon>
        <taxon>Dictyoptera</taxon>
        <taxon>Blattodea</taxon>
        <taxon>Blattoidea</taxon>
        <taxon>Blattidae</taxon>
        <taxon>Blattinae</taxon>
        <taxon>Periplaneta</taxon>
    </lineage>
</organism>
<dbReference type="Pfam" id="PF00651">
    <property type="entry name" value="BTB"/>
    <property type="match status" value="1"/>
</dbReference>
<dbReference type="EMBL" id="JAJSOF020000033">
    <property type="protein sequence ID" value="KAJ4429451.1"/>
    <property type="molecule type" value="Genomic_DNA"/>
</dbReference>
<dbReference type="PROSITE" id="PS50097">
    <property type="entry name" value="BTB"/>
    <property type="match status" value="1"/>
</dbReference>
<comment type="caution">
    <text evidence="2">The sequence shown here is derived from an EMBL/GenBank/DDBJ whole genome shotgun (WGS) entry which is preliminary data.</text>
</comment>
<reference evidence="2 3" key="1">
    <citation type="journal article" date="2022" name="Allergy">
        <title>Genome assembly and annotation of Periplaneta americana reveal a comprehensive cockroach allergen profile.</title>
        <authorList>
            <person name="Wang L."/>
            <person name="Xiong Q."/>
            <person name="Saelim N."/>
            <person name="Wang L."/>
            <person name="Nong W."/>
            <person name="Wan A.T."/>
            <person name="Shi M."/>
            <person name="Liu X."/>
            <person name="Cao Q."/>
            <person name="Hui J.H.L."/>
            <person name="Sookrung N."/>
            <person name="Leung T.F."/>
            <person name="Tungtrongchitr A."/>
            <person name="Tsui S.K.W."/>
        </authorList>
    </citation>
    <scope>NUCLEOTIDE SEQUENCE [LARGE SCALE GENOMIC DNA]</scope>
    <source>
        <strain evidence="2">PWHHKU_190912</strain>
    </source>
</reference>
<feature type="domain" description="BTB" evidence="1">
    <location>
        <begin position="32"/>
        <end position="88"/>
    </location>
</feature>
<evidence type="ECO:0000313" key="2">
    <source>
        <dbReference type="EMBL" id="KAJ4429451.1"/>
    </source>
</evidence>
<keyword evidence="3" id="KW-1185">Reference proteome</keyword>
<dbReference type="Gene3D" id="3.30.710.10">
    <property type="entry name" value="Potassium Channel Kv1.1, Chain A"/>
    <property type="match status" value="1"/>
</dbReference>
<feature type="non-terminal residue" evidence="2">
    <location>
        <position position="1"/>
    </location>
</feature>
<evidence type="ECO:0000259" key="1">
    <source>
        <dbReference type="PROSITE" id="PS50097"/>
    </source>
</evidence>
<dbReference type="InterPro" id="IPR000210">
    <property type="entry name" value="BTB/POZ_dom"/>
</dbReference>
<dbReference type="InterPro" id="IPR011333">
    <property type="entry name" value="SKP1/BTB/POZ_sf"/>
</dbReference>
<dbReference type="SUPFAM" id="SSF54695">
    <property type="entry name" value="POZ domain"/>
    <property type="match status" value="1"/>
</dbReference>
<dbReference type="PANTHER" id="PTHR45774:SF3">
    <property type="entry name" value="BTB (POZ) DOMAIN-CONTAINING 2B-RELATED"/>
    <property type="match status" value="1"/>
</dbReference>
<accession>A0ABQ8S6G1</accession>
<name>A0ABQ8S6G1_PERAM</name>
<gene>
    <name evidence="2" type="ORF">ANN_21620</name>
</gene>